<sequence length="438" mass="50045">MTLRLSDTGEVVCSVTLDTFYPGYLHIEWKCGGEKSTEVLSSQELYEESPDQTSFSVCSQVRISEDSLRCPESAVHISWEHEYTNTRGQQTRSIRDQDFPWRPVVDDLQAPPCMYHAVPAILQCHISGYYPDAVTLKWFRKNKRTLELCEETDDASIPKIKSTKNADNTFSCTAQLMITPAVKSHQGAEYICQVEHPSLEKAVKKSAGGIKMLAKPQLEPIGKTLLDGMLVQFSLHLHSFYPKDMKVKWHRGEQEHRKGVKQGTKHTETFTEQEDSLFYMISECCILGYGFTDPEYKLYVTWEHEAMEGPETRTLCVRDLPWSPCVDEIFVLRLEDQLRSCMMCCITGYFPDKLSVSWYKMENGVTSPVQDSEDIATKIEPHKRKNMTFGCTAVLHFTPDAKKDQGSEFICRVEHPSLEHPIERSSGPLCILRQGEEE</sequence>
<reference evidence="3" key="1">
    <citation type="thesis" date="2020" institute="ProQuest LLC" country="789 East Eisenhower Parkway, Ann Arbor, MI, USA">
        <title>Comparative Genomics and Chromosome Evolution.</title>
        <authorList>
            <person name="Mudd A.B."/>
        </authorList>
    </citation>
    <scope>NUCLEOTIDE SEQUENCE</scope>
    <source>
        <strain evidence="3">HN-11 Male</strain>
        <tissue evidence="3">Kidney and liver</tissue>
    </source>
</reference>
<keyword evidence="1" id="KW-0393">Immunoglobulin domain</keyword>
<dbReference type="CDD" id="cd00098">
    <property type="entry name" value="IgC1"/>
    <property type="match status" value="2"/>
</dbReference>
<evidence type="ECO:0000256" key="1">
    <source>
        <dbReference type="ARBA" id="ARBA00023319"/>
    </source>
</evidence>
<dbReference type="PROSITE" id="PS00290">
    <property type="entry name" value="IG_MHC"/>
    <property type="match status" value="2"/>
</dbReference>
<feature type="domain" description="Ig-like" evidence="2">
    <location>
        <begin position="103"/>
        <end position="204"/>
    </location>
</feature>
<dbReference type="SUPFAM" id="SSF48726">
    <property type="entry name" value="Immunoglobulin"/>
    <property type="match status" value="3"/>
</dbReference>
<dbReference type="FunFam" id="2.60.40.10:FF:001774">
    <property type="entry name" value="Uncharacterized LOC100216153"/>
    <property type="match status" value="2"/>
</dbReference>
<gene>
    <name evidence="3" type="ORF">GDO78_020110</name>
</gene>
<accession>A0A8J6E5Y3</accession>
<evidence type="ECO:0000259" key="2">
    <source>
        <dbReference type="PROSITE" id="PS50835"/>
    </source>
</evidence>
<dbReference type="InterPro" id="IPR050380">
    <property type="entry name" value="Immune_Resp_Modulators"/>
</dbReference>
<evidence type="ECO:0000313" key="4">
    <source>
        <dbReference type="Proteomes" id="UP000770717"/>
    </source>
</evidence>
<dbReference type="PANTHER" id="PTHR23411">
    <property type="entry name" value="TAPASIN"/>
    <property type="match status" value="1"/>
</dbReference>
<comment type="caution">
    <text evidence="3">The sequence shown here is derived from an EMBL/GenBank/DDBJ whole genome shotgun (WGS) entry which is preliminary data.</text>
</comment>
<dbReference type="PROSITE" id="PS50835">
    <property type="entry name" value="IG_LIKE"/>
    <property type="match status" value="2"/>
</dbReference>
<dbReference type="EMBL" id="WNTK01004640">
    <property type="protein sequence ID" value="KAG9464334.1"/>
    <property type="molecule type" value="Genomic_DNA"/>
</dbReference>
<dbReference type="Gene3D" id="2.60.40.10">
    <property type="entry name" value="Immunoglobulins"/>
    <property type="match status" value="3"/>
</dbReference>
<dbReference type="InterPro" id="IPR003597">
    <property type="entry name" value="Ig_C1-set"/>
</dbReference>
<keyword evidence="4" id="KW-1185">Reference proteome</keyword>
<dbReference type="SMART" id="SM00407">
    <property type="entry name" value="IGc1"/>
    <property type="match status" value="2"/>
</dbReference>
<dbReference type="InterPro" id="IPR036179">
    <property type="entry name" value="Ig-like_dom_sf"/>
</dbReference>
<proteinExistence type="predicted"/>
<dbReference type="InterPro" id="IPR013783">
    <property type="entry name" value="Ig-like_fold"/>
</dbReference>
<dbReference type="AlphaFoldDB" id="A0A8J6E5Y3"/>
<protein>
    <recommendedName>
        <fullName evidence="2">Ig-like domain-containing protein</fullName>
    </recommendedName>
</protein>
<dbReference type="InterPro" id="IPR003006">
    <property type="entry name" value="Ig/MHC_CS"/>
</dbReference>
<evidence type="ECO:0000313" key="3">
    <source>
        <dbReference type="EMBL" id="KAG9464335.1"/>
    </source>
</evidence>
<organism evidence="3 4">
    <name type="scientific">Eleutherodactylus coqui</name>
    <name type="common">Puerto Rican coqui</name>
    <dbReference type="NCBI Taxonomy" id="57060"/>
    <lineage>
        <taxon>Eukaryota</taxon>
        <taxon>Metazoa</taxon>
        <taxon>Chordata</taxon>
        <taxon>Craniata</taxon>
        <taxon>Vertebrata</taxon>
        <taxon>Euteleostomi</taxon>
        <taxon>Amphibia</taxon>
        <taxon>Batrachia</taxon>
        <taxon>Anura</taxon>
        <taxon>Neobatrachia</taxon>
        <taxon>Hyloidea</taxon>
        <taxon>Eleutherodactylidae</taxon>
        <taxon>Eleutherodactylinae</taxon>
        <taxon>Eleutherodactylus</taxon>
        <taxon>Eleutherodactylus</taxon>
    </lineage>
</organism>
<dbReference type="OrthoDB" id="9887830at2759"/>
<dbReference type="EMBL" id="WNTK01004640">
    <property type="protein sequence ID" value="KAG9464335.1"/>
    <property type="molecule type" value="Genomic_DNA"/>
</dbReference>
<dbReference type="InterPro" id="IPR007110">
    <property type="entry name" value="Ig-like_dom"/>
</dbReference>
<feature type="domain" description="Ig-like" evidence="2">
    <location>
        <begin position="324"/>
        <end position="423"/>
    </location>
</feature>
<name>A0A8J6E5Y3_ELECQ</name>
<dbReference type="Pfam" id="PF07654">
    <property type="entry name" value="C1-set"/>
    <property type="match status" value="2"/>
</dbReference>
<dbReference type="Proteomes" id="UP000770717">
    <property type="component" value="Unassembled WGS sequence"/>
</dbReference>